<sequence length="141" mass="16315">MFKWLAGRLKNKKITTQLSSAEENIKKHLVSYAINVSLRESDAFEGMHEYISMFKDVGELPKRKYPLLYWWVKTDGKNGSPVLSINTPRVSRIMYELTCSEKLEIDKETLEKVISDAIEEFFSLSLSAFNKTMKTVAEVKR</sequence>
<name>A0A1S8Y775_9GAMM</name>
<dbReference type="EMBL" id="MRUL01000034">
    <property type="protein sequence ID" value="OON34706.1"/>
    <property type="molecule type" value="Genomic_DNA"/>
</dbReference>
<organism evidence="1 2">
    <name type="scientific">Izhakiella australiensis</name>
    <dbReference type="NCBI Taxonomy" id="1926881"/>
    <lineage>
        <taxon>Bacteria</taxon>
        <taxon>Pseudomonadati</taxon>
        <taxon>Pseudomonadota</taxon>
        <taxon>Gammaproteobacteria</taxon>
        <taxon>Enterobacterales</taxon>
        <taxon>Erwiniaceae</taxon>
        <taxon>Izhakiella</taxon>
    </lineage>
</organism>
<keyword evidence="2" id="KW-1185">Reference proteome</keyword>
<dbReference type="RefSeq" id="WP_078005074.1">
    <property type="nucleotide sequence ID" value="NZ_MRUL01000034.1"/>
</dbReference>
<dbReference type="STRING" id="1926881.BTJ39_23360"/>
<dbReference type="Proteomes" id="UP000190667">
    <property type="component" value="Unassembled WGS sequence"/>
</dbReference>
<gene>
    <name evidence="1" type="ORF">BTJ39_23360</name>
</gene>
<protein>
    <submittedName>
        <fullName evidence="1">Uncharacterized protein</fullName>
    </submittedName>
</protein>
<proteinExistence type="predicted"/>
<comment type="caution">
    <text evidence="1">The sequence shown here is derived from an EMBL/GenBank/DDBJ whole genome shotgun (WGS) entry which is preliminary data.</text>
</comment>
<dbReference type="AlphaFoldDB" id="A0A1S8Y775"/>
<evidence type="ECO:0000313" key="1">
    <source>
        <dbReference type="EMBL" id="OON34706.1"/>
    </source>
</evidence>
<evidence type="ECO:0000313" key="2">
    <source>
        <dbReference type="Proteomes" id="UP000190667"/>
    </source>
</evidence>
<accession>A0A1S8Y775</accession>
<reference evidence="1 2" key="1">
    <citation type="submission" date="2016-12" db="EMBL/GenBank/DDBJ databases">
        <title>Izhakiella australiana sp. nov. of genus Izhakiella isolated from Australian desert.</title>
        <authorList>
            <person name="Ji M."/>
        </authorList>
    </citation>
    <scope>NUCLEOTIDE SEQUENCE [LARGE SCALE GENOMIC DNA]</scope>
    <source>
        <strain evidence="1 2">D4N98</strain>
    </source>
</reference>